<dbReference type="EMBL" id="CP042469">
    <property type="protein sequence ID" value="QOX65698.1"/>
    <property type="molecule type" value="Genomic_DNA"/>
</dbReference>
<reference evidence="1" key="1">
    <citation type="submission" date="2019-08" db="EMBL/GenBank/DDBJ databases">
        <title>Genome sequence of Clostridiales bacterium MT110.</title>
        <authorList>
            <person name="Cao J."/>
        </authorList>
    </citation>
    <scope>NUCLEOTIDE SEQUENCE</scope>
    <source>
        <strain evidence="1">MT110</strain>
    </source>
</reference>
<accession>A0ACD1AHA3</accession>
<dbReference type="Proteomes" id="UP000594014">
    <property type="component" value="Chromosome"/>
</dbReference>
<gene>
    <name evidence="1" type="ORF">FRZ06_21270</name>
</gene>
<evidence type="ECO:0000313" key="1">
    <source>
        <dbReference type="EMBL" id="QOX65698.1"/>
    </source>
</evidence>
<proteinExistence type="predicted"/>
<organism evidence="1 2">
    <name type="scientific">Anoxybacterium hadale</name>
    <dbReference type="NCBI Taxonomy" id="3408580"/>
    <lineage>
        <taxon>Bacteria</taxon>
        <taxon>Bacillati</taxon>
        <taxon>Bacillota</taxon>
        <taxon>Clostridia</taxon>
        <taxon>Peptostreptococcales</taxon>
        <taxon>Anaerovoracaceae</taxon>
        <taxon>Anoxybacterium</taxon>
    </lineage>
</organism>
<sequence>MMKKILMWITVLMLTSTASFGVSRYREVQVLLVDDLRITVNGEEKQIRNMDGSTLSPISYQGRTYLPIRAVADLVNYEIRWDDASRTFSITSASNGAEEEGWSGYASIAAAAYTAGKALRGKDYEALARLAHPEKGVRFSINGKVESEVDIVIKKDEFASKAENNTTGVLRMDLPNR</sequence>
<name>A0ACD1AHA3_9FIRM</name>
<protein>
    <submittedName>
        <fullName evidence="1">Uncharacterized protein</fullName>
    </submittedName>
</protein>
<keyword evidence="2" id="KW-1185">Reference proteome</keyword>
<evidence type="ECO:0000313" key="2">
    <source>
        <dbReference type="Proteomes" id="UP000594014"/>
    </source>
</evidence>